<organism evidence="6 7">
    <name type="scientific">Cupriavidus alkaliphilus</name>
    <dbReference type="NCBI Taxonomy" id="942866"/>
    <lineage>
        <taxon>Bacteria</taxon>
        <taxon>Pseudomonadati</taxon>
        <taxon>Pseudomonadota</taxon>
        <taxon>Betaproteobacteria</taxon>
        <taxon>Burkholderiales</taxon>
        <taxon>Burkholderiaceae</taxon>
        <taxon>Cupriavidus</taxon>
    </lineage>
</organism>
<evidence type="ECO:0000256" key="3">
    <source>
        <dbReference type="RuleBase" id="RU004075"/>
    </source>
</evidence>
<evidence type="ECO:0000256" key="2">
    <source>
        <dbReference type="ARBA" id="ARBA00022898"/>
    </source>
</evidence>
<dbReference type="GO" id="GO:0016829">
    <property type="term" value="F:lyase activity"/>
    <property type="evidence" value="ECO:0007669"/>
    <property type="project" value="UniProtKB-KW"/>
</dbReference>
<dbReference type="InterPro" id="IPR015424">
    <property type="entry name" value="PyrdxlP-dep_Trfase"/>
</dbReference>
<dbReference type="PANTHER" id="PTHR43586:SF15">
    <property type="entry name" value="BLR3095 PROTEIN"/>
    <property type="match status" value="1"/>
</dbReference>
<dbReference type="InterPro" id="IPR015422">
    <property type="entry name" value="PyrdxlP-dep_Trfase_small"/>
</dbReference>
<evidence type="ECO:0000256" key="1">
    <source>
        <dbReference type="ARBA" id="ARBA00001933"/>
    </source>
</evidence>
<reference evidence="6 7" key="1">
    <citation type="submission" date="2020-08" db="EMBL/GenBank/DDBJ databases">
        <title>Genomic Encyclopedia of Type Strains, Phase IV (KMG-V): Genome sequencing to study the core and pangenomes of soil and plant-associated prokaryotes.</title>
        <authorList>
            <person name="Whitman W."/>
        </authorList>
    </citation>
    <scope>NUCLEOTIDE SEQUENCE [LARGE SCALE GENOMIC DNA]</scope>
    <source>
        <strain evidence="6 7">SLV-2362</strain>
    </source>
</reference>
<protein>
    <submittedName>
        <fullName evidence="6">Selenocysteine lyase/cysteine desulfurase</fullName>
    </submittedName>
</protein>
<dbReference type="PROSITE" id="PS00595">
    <property type="entry name" value="AA_TRANSFER_CLASS_5"/>
    <property type="match status" value="1"/>
</dbReference>
<comment type="cofactor">
    <cofactor evidence="1 4">
        <name>pyridoxal 5'-phosphate</name>
        <dbReference type="ChEBI" id="CHEBI:597326"/>
    </cofactor>
</comment>
<proteinExistence type="inferred from homology"/>
<name>A0A7W4VE75_9BURK</name>
<dbReference type="Proteomes" id="UP000578036">
    <property type="component" value="Unassembled WGS sequence"/>
</dbReference>
<dbReference type="InterPro" id="IPR015421">
    <property type="entry name" value="PyrdxlP-dep_Trfase_major"/>
</dbReference>
<evidence type="ECO:0000313" key="6">
    <source>
        <dbReference type="EMBL" id="MBB3009980.1"/>
    </source>
</evidence>
<dbReference type="InterPro" id="IPR020578">
    <property type="entry name" value="Aminotrans_V_PyrdxlP_BS"/>
</dbReference>
<comment type="caution">
    <text evidence="6">The sequence shown here is derived from an EMBL/GenBank/DDBJ whole genome shotgun (WGS) entry which is preliminary data.</text>
</comment>
<dbReference type="EMBL" id="JACHWF010000006">
    <property type="protein sequence ID" value="MBB3009980.1"/>
    <property type="molecule type" value="Genomic_DNA"/>
</dbReference>
<dbReference type="Pfam" id="PF00266">
    <property type="entry name" value="Aminotran_5"/>
    <property type="match status" value="1"/>
</dbReference>
<comment type="similarity">
    <text evidence="3">Belongs to the class-V pyridoxal-phosphate-dependent aminotransferase family.</text>
</comment>
<keyword evidence="6" id="KW-0456">Lyase</keyword>
<keyword evidence="2" id="KW-0663">Pyridoxal phosphate</keyword>
<sequence length="399" mass="44122">MTDKFTLARARFPGALTQAYIDVASRGLLPGDAPQIAHDHLRERVLGRTDKAAYFEVVEQARRGIARLLHAHVEEIAITKNVSDGLNMVANALDWKAGDEVWLCSAVEHPNNLYAWRNLEALGVKVRDFEAAESEFPIDAVIEALQGHHRARVITVSATSFLPGFRVDLDRLGAACRATGVRLVVDGAQSAGITHIDVEKTPIDALAMSTQKGLCSVYGMGFLYVRREFAEELRPRYLARFGVDIPATHEADYDAAPIRLQPAALRFDLGNYNFLAATLVTHALDLLNSLGSKDIDDHVCHLARRLGDGLVELGVPMVIPRLGRQANMICIESRRGQAPALALQEYLKTLNVQAAVRRNAVRFSFHFYNSEEDVDAALNGCSSWLTQHWPTFGFEDVNQ</sequence>
<evidence type="ECO:0000313" key="7">
    <source>
        <dbReference type="Proteomes" id="UP000578036"/>
    </source>
</evidence>
<dbReference type="RefSeq" id="WP_183300321.1">
    <property type="nucleotide sequence ID" value="NZ_JACHWF010000006.1"/>
</dbReference>
<evidence type="ECO:0000256" key="4">
    <source>
        <dbReference type="RuleBase" id="RU004504"/>
    </source>
</evidence>
<dbReference type="PANTHER" id="PTHR43586">
    <property type="entry name" value="CYSTEINE DESULFURASE"/>
    <property type="match status" value="1"/>
</dbReference>
<keyword evidence="7" id="KW-1185">Reference proteome</keyword>
<dbReference type="AlphaFoldDB" id="A0A7W4VE75"/>
<accession>A0A7W4VE75</accession>
<evidence type="ECO:0000259" key="5">
    <source>
        <dbReference type="Pfam" id="PF00266"/>
    </source>
</evidence>
<feature type="domain" description="Aminotransferase class V" evidence="5">
    <location>
        <begin position="55"/>
        <end position="376"/>
    </location>
</feature>
<dbReference type="InterPro" id="IPR000192">
    <property type="entry name" value="Aminotrans_V_dom"/>
</dbReference>
<dbReference type="SUPFAM" id="SSF53383">
    <property type="entry name" value="PLP-dependent transferases"/>
    <property type="match status" value="1"/>
</dbReference>
<gene>
    <name evidence="6" type="ORF">FHX61_004656</name>
</gene>
<dbReference type="Gene3D" id="3.40.640.10">
    <property type="entry name" value="Type I PLP-dependent aspartate aminotransferase-like (Major domain)"/>
    <property type="match status" value="1"/>
</dbReference>
<dbReference type="Gene3D" id="3.90.1150.10">
    <property type="entry name" value="Aspartate Aminotransferase, domain 1"/>
    <property type="match status" value="1"/>
</dbReference>